<evidence type="ECO:0000313" key="2">
    <source>
        <dbReference type="EMBL" id="KPL91161.1"/>
    </source>
</evidence>
<reference evidence="2 3" key="1">
    <citation type="submission" date="2015-07" db="EMBL/GenBank/DDBJ databases">
        <title>Whole genome sequence of Herpetosiphon geysericola DSM 7119.</title>
        <authorList>
            <person name="Hemp J."/>
            <person name="Ward L.M."/>
            <person name="Pace L.A."/>
            <person name="Fischer W.W."/>
        </authorList>
    </citation>
    <scope>NUCLEOTIDE SEQUENCE [LARGE SCALE GENOMIC DNA]</scope>
    <source>
        <strain evidence="2 3">DSM 7119</strain>
    </source>
</reference>
<dbReference type="OrthoDB" id="9818198at2"/>
<protein>
    <recommendedName>
        <fullName evidence="1">Thiopeptide-type bacteriocin biosynthesis domain-containing protein</fullName>
    </recommendedName>
</protein>
<organism evidence="2 3">
    <name type="scientific">Herpetosiphon geysericola</name>
    <dbReference type="NCBI Taxonomy" id="70996"/>
    <lineage>
        <taxon>Bacteria</taxon>
        <taxon>Bacillati</taxon>
        <taxon>Chloroflexota</taxon>
        <taxon>Chloroflexia</taxon>
        <taxon>Herpetosiphonales</taxon>
        <taxon>Herpetosiphonaceae</taxon>
        <taxon>Herpetosiphon</taxon>
    </lineage>
</organism>
<dbReference type="RefSeq" id="WP_054532974.1">
    <property type="nucleotide sequence ID" value="NZ_LGKP01000007.1"/>
</dbReference>
<sequence>MSFAVLNGKIYYSPERVDEPYDPRADRLLAEAWTPLFDQLREQIEFITWLRFSEGGYQLRIACFADEQVLRDFAVPLIRERFAAYFAQNPDLCGAAQPLSAQAAILNRKLGLDTDVSALAQPGSVELEISHDLAIGRDHDSLEDLRHYYALQTAIARSTLDVIPHTTDLVTRKIFSRIFLDELLHAGFLQSIEISRLLERLRQTWVDYFEFPGEFIQQSDALVAQSLERNWRFHQRPLAERLSLLPEALHGVVQAGLEGLRRYAGPVIKRDQQQELAFSSYAALSALFHLTHNRLSISIAEEAHLCSLLLSLERQRQQQPEQTLQQLLVNQY</sequence>
<feature type="domain" description="Thiopeptide-type bacteriocin biosynthesis" evidence="1">
    <location>
        <begin position="9"/>
        <end position="309"/>
    </location>
</feature>
<evidence type="ECO:0000313" key="3">
    <source>
        <dbReference type="Proteomes" id="UP000050277"/>
    </source>
</evidence>
<proteinExistence type="predicted"/>
<name>A0A0P6YG51_9CHLR</name>
<dbReference type="EMBL" id="LGKP01000007">
    <property type="protein sequence ID" value="KPL91161.1"/>
    <property type="molecule type" value="Genomic_DNA"/>
</dbReference>
<gene>
    <name evidence="2" type="ORF">SE18_03180</name>
</gene>
<evidence type="ECO:0000259" key="1">
    <source>
        <dbReference type="Pfam" id="PF14028"/>
    </source>
</evidence>
<dbReference type="Proteomes" id="UP000050277">
    <property type="component" value="Unassembled WGS sequence"/>
</dbReference>
<dbReference type="STRING" id="70996.SE18_03180"/>
<comment type="caution">
    <text evidence="2">The sequence shown here is derived from an EMBL/GenBank/DDBJ whole genome shotgun (WGS) entry which is preliminary data.</text>
</comment>
<dbReference type="AlphaFoldDB" id="A0A0P6YG51"/>
<dbReference type="Pfam" id="PF14028">
    <property type="entry name" value="Lant_dehydr_C"/>
    <property type="match status" value="1"/>
</dbReference>
<dbReference type="InterPro" id="IPR023809">
    <property type="entry name" value="Thiopep_bacteriocin_synth_dom"/>
</dbReference>
<keyword evidence="3" id="KW-1185">Reference proteome</keyword>
<accession>A0A0P6YG51</accession>